<gene>
    <name evidence="1" type="ORF">QY95_00928</name>
</gene>
<protein>
    <submittedName>
        <fullName evidence="1">Uncharacterized protein</fullName>
    </submittedName>
</protein>
<sequence length="62" mass="6614">MGFSPLLGARQGPFVEKGWANGGQRGFLGANRDKRKGRGNDQHVESEDTFIAACISCLAAGY</sequence>
<dbReference type="Proteomes" id="UP000031563">
    <property type="component" value="Unassembled WGS sequence"/>
</dbReference>
<comment type="caution">
    <text evidence="1">The sequence shown here is derived from an EMBL/GenBank/DDBJ whole genome shotgun (WGS) entry which is preliminary data.</text>
</comment>
<accession>A0A0F5I6S3</accession>
<proteinExistence type="predicted"/>
<dbReference type="AlphaFoldDB" id="A0A0F5I6S3"/>
<evidence type="ECO:0000313" key="2">
    <source>
        <dbReference type="Proteomes" id="UP000031563"/>
    </source>
</evidence>
<dbReference type="EMBL" id="JWIR02000024">
    <property type="protein sequence ID" value="KKB41221.1"/>
    <property type="molecule type" value="Genomic_DNA"/>
</dbReference>
<reference evidence="1" key="1">
    <citation type="submission" date="2015-02" db="EMBL/GenBank/DDBJ databases">
        <title>Genome Assembly of Bacillaceae bacterium MTCC 8252.</title>
        <authorList>
            <person name="Verma A."/>
            <person name="Khatri I."/>
            <person name="Mual P."/>
            <person name="Subramanian S."/>
            <person name="Krishnamurthi S."/>
        </authorList>
    </citation>
    <scope>NUCLEOTIDE SEQUENCE [LARGE SCALE GENOMIC DNA]</scope>
    <source>
        <strain evidence="1">MTCC 8252</strain>
    </source>
</reference>
<keyword evidence="2" id="KW-1185">Reference proteome</keyword>
<name>A0A0F5I6S3_BACTR</name>
<evidence type="ECO:0000313" key="1">
    <source>
        <dbReference type="EMBL" id="KKB41221.1"/>
    </source>
</evidence>
<organism evidence="1 2">
    <name type="scientific">Bacillus thermotolerans</name>
    <name type="common">Quasibacillus thermotolerans</name>
    <dbReference type="NCBI Taxonomy" id="1221996"/>
    <lineage>
        <taxon>Bacteria</taxon>
        <taxon>Bacillati</taxon>
        <taxon>Bacillota</taxon>
        <taxon>Bacilli</taxon>
        <taxon>Bacillales</taxon>
        <taxon>Bacillaceae</taxon>
        <taxon>Bacillus</taxon>
    </lineage>
</organism>